<gene>
    <name evidence="11" type="ORF">HPT30_23930</name>
</gene>
<dbReference type="InterPro" id="IPR003594">
    <property type="entry name" value="HATPase_dom"/>
</dbReference>
<feature type="domain" description="PDZ" evidence="9">
    <location>
        <begin position="21"/>
        <end position="99"/>
    </location>
</feature>
<dbReference type="EMBL" id="JABWCS010000219">
    <property type="protein sequence ID" value="NUU63412.1"/>
    <property type="molecule type" value="Genomic_DNA"/>
</dbReference>
<dbReference type="PROSITE" id="PS50106">
    <property type="entry name" value="PDZ"/>
    <property type="match status" value="1"/>
</dbReference>
<feature type="transmembrane region" description="Helical" evidence="8">
    <location>
        <begin position="180"/>
        <end position="196"/>
    </location>
</feature>
<dbReference type="InterPro" id="IPR050482">
    <property type="entry name" value="Sensor_HK_TwoCompSys"/>
</dbReference>
<keyword evidence="3" id="KW-0808">Transferase</keyword>
<evidence type="ECO:0000256" key="3">
    <source>
        <dbReference type="ARBA" id="ARBA00022679"/>
    </source>
</evidence>
<keyword evidence="12" id="KW-1185">Reference proteome</keyword>
<dbReference type="InterPro" id="IPR036890">
    <property type="entry name" value="HATPase_C_sf"/>
</dbReference>
<dbReference type="CDD" id="cd16917">
    <property type="entry name" value="HATPase_UhpB-NarQ-NarX-like"/>
    <property type="match status" value="1"/>
</dbReference>
<dbReference type="AlphaFoldDB" id="A0A850EWZ1"/>
<dbReference type="Pfam" id="PF02518">
    <property type="entry name" value="HATPase_c"/>
    <property type="match status" value="1"/>
</dbReference>
<evidence type="ECO:0000259" key="9">
    <source>
        <dbReference type="PROSITE" id="PS50106"/>
    </source>
</evidence>
<dbReference type="InterPro" id="IPR001478">
    <property type="entry name" value="PDZ"/>
</dbReference>
<dbReference type="Pfam" id="PF00595">
    <property type="entry name" value="PDZ"/>
    <property type="match status" value="1"/>
</dbReference>
<dbReference type="GO" id="GO:0046983">
    <property type="term" value="F:protein dimerization activity"/>
    <property type="evidence" value="ECO:0007669"/>
    <property type="project" value="InterPro"/>
</dbReference>
<feature type="domain" description="Histidine kinase" evidence="10">
    <location>
        <begin position="686"/>
        <end position="776"/>
    </location>
</feature>
<dbReference type="SUPFAM" id="SSF55874">
    <property type="entry name" value="ATPase domain of HSP90 chaperone/DNA topoisomerase II/histidine kinase"/>
    <property type="match status" value="1"/>
</dbReference>
<feature type="transmembrane region" description="Helical" evidence="8">
    <location>
        <begin position="150"/>
        <end position="168"/>
    </location>
</feature>
<reference evidence="11" key="1">
    <citation type="submission" date="2020-06" db="EMBL/GenBank/DDBJ databases">
        <title>Paenibacillus sp. nov., isolated from soil.</title>
        <authorList>
            <person name="Seo Y.L."/>
        </authorList>
    </citation>
    <scope>NUCLEOTIDE SEQUENCE [LARGE SCALE GENOMIC DNA]</scope>
    <source>
        <strain evidence="11">JW14</strain>
    </source>
</reference>
<accession>A0A850EWZ1</accession>
<evidence type="ECO:0000256" key="7">
    <source>
        <dbReference type="ARBA" id="ARBA00023012"/>
    </source>
</evidence>
<evidence type="ECO:0000313" key="11">
    <source>
        <dbReference type="EMBL" id="NUU63412.1"/>
    </source>
</evidence>
<evidence type="ECO:0000256" key="5">
    <source>
        <dbReference type="ARBA" id="ARBA00022777"/>
    </source>
</evidence>
<keyword evidence="8" id="KW-0812">Transmembrane</keyword>
<evidence type="ECO:0000259" key="10">
    <source>
        <dbReference type="PROSITE" id="PS50109"/>
    </source>
</evidence>
<evidence type="ECO:0000313" key="12">
    <source>
        <dbReference type="Proteomes" id="UP000564806"/>
    </source>
</evidence>
<evidence type="ECO:0000256" key="8">
    <source>
        <dbReference type="SAM" id="Phobius"/>
    </source>
</evidence>
<keyword evidence="6" id="KW-0067">ATP-binding</keyword>
<dbReference type="PANTHER" id="PTHR24421">
    <property type="entry name" value="NITRATE/NITRITE SENSOR PROTEIN NARX-RELATED"/>
    <property type="match status" value="1"/>
</dbReference>
<protein>
    <recommendedName>
        <fullName evidence="2">histidine kinase</fullName>
        <ecNumber evidence="2">2.7.13.3</ecNumber>
    </recommendedName>
</protein>
<feature type="transmembrane region" description="Helical" evidence="8">
    <location>
        <begin position="275"/>
        <end position="295"/>
    </location>
</feature>
<dbReference type="RefSeq" id="WP_175373823.1">
    <property type="nucleotide sequence ID" value="NZ_JABWCS010000219.1"/>
</dbReference>
<comment type="caution">
    <text evidence="11">The sequence shown here is derived from an EMBL/GenBank/DDBJ whole genome shotgun (WGS) entry which is preliminary data.</text>
</comment>
<dbReference type="GO" id="GO:0000155">
    <property type="term" value="F:phosphorelay sensor kinase activity"/>
    <property type="evidence" value="ECO:0007669"/>
    <property type="project" value="InterPro"/>
</dbReference>
<feature type="transmembrane region" description="Helical" evidence="8">
    <location>
        <begin position="341"/>
        <end position="364"/>
    </location>
</feature>
<sequence>MPRLRTKLKLITFLLPLLLLVLYLSNVVLNQQKIGVSVRISDLGQVVVAEIDGDSWANGQLQQGDILTAINGQAAADYELVQKYKVIERAETLDVIRKGNEGEAARLHFIVEGRISNWSLILHLVFPSVSLLLFLVFSFQVYYRQKHDRAANILILFFLSTGLSYFSSTASGLVDPVGRITLGWSFSLLPVFFAHFMREYLARYKEDFISLICLRVLYFMACVAGSIVTLSALTNYSMLLMESKVLLVFFSSTNVWIVCKLIAKYYKHRTGELQVLFKFTLTGHVLAFLPFLLFYSVPELWGVPVVPAEISAVFLFAIPVVYFYLFMTRRLFDIDFVLNRFLYYTAISFIPAVLIIGLMVGILKQSQYTWLKWVQIFLVVYFILTVFLFAKEFIDFRLRRSFLKESYNFQGSIERFSKQVSRVMKISDLEQVLVREIRAILPVRELVFLKLTYDQETGYHSLTGTERLKPEIVRSLQERALHPAVGELIALPQGVGLVIGHYRMTHELLWIDDKDNHTSLNLDERTWLQTVAHYCGIVYENLYLIEGLIEDLEAQMKDQQDVPSWVLRLIFTLSENERRRLAADLHDAALQDQLIWYRKLEALMLDYPMKDELWKQLELIKEGLLDVIHQIRQTCNELRPPLLNEMGLIEALEQLFAEERLRSNYSISLQTNMTSIELNDSQILAVYRIVQELLRNAGKHAQATDIQIELEQRGEQVFFHYKDNGRGLELSKLQDSFRHMGISGIKERVRSLDGEVSFFSELNKGFEVRLMFPLVPTSRNGEGGDSDDHHLAG</sequence>
<feature type="transmembrane region" description="Helical" evidence="8">
    <location>
        <begin position="120"/>
        <end position="143"/>
    </location>
</feature>
<evidence type="ECO:0000256" key="6">
    <source>
        <dbReference type="ARBA" id="ARBA00022840"/>
    </source>
</evidence>
<feature type="transmembrane region" description="Helical" evidence="8">
    <location>
        <begin position="370"/>
        <end position="390"/>
    </location>
</feature>
<dbReference type="InterPro" id="IPR011712">
    <property type="entry name" value="Sig_transdc_His_kin_sub3_dim/P"/>
</dbReference>
<dbReference type="PROSITE" id="PS50109">
    <property type="entry name" value="HIS_KIN"/>
    <property type="match status" value="1"/>
</dbReference>
<dbReference type="Pfam" id="PF07730">
    <property type="entry name" value="HisKA_3"/>
    <property type="match status" value="1"/>
</dbReference>
<dbReference type="PANTHER" id="PTHR24421:SF60">
    <property type="entry name" value="SENSOR HISTIDINE KINASE COMP"/>
    <property type="match status" value="1"/>
</dbReference>
<dbReference type="SMART" id="SM00387">
    <property type="entry name" value="HATPase_c"/>
    <property type="match status" value="1"/>
</dbReference>
<dbReference type="EC" id="2.7.13.3" evidence="2"/>
<keyword evidence="7" id="KW-0902">Two-component regulatory system</keyword>
<proteinExistence type="predicted"/>
<dbReference type="InterPro" id="IPR005467">
    <property type="entry name" value="His_kinase_dom"/>
</dbReference>
<keyword evidence="8" id="KW-1133">Transmembrane helix</keyword>
<name>A0A850EWZ1_9BACL</name>
<keyword evidence="4" id="KW-0547">Nucleotide-binding</keyword>
<dbReference type="SUPFAM" id="SSF50156">
    <property type="entry name" value="PDZ domain-like"/>
    <property type="match status" value="1"/>
</dbReference>
<organism evidence="11 12">
    <name type="scientific">Paenibacillus agri</name>
    <dbReference type="NCBI Taxonomy" id="2744309"/>
    <lineage>
        <taxon>Bacteria</taxon>
        <taxon>Bacillati</taxon>
        <taxon>Bacillota</taxon>
        <taxon>Bacilli</taxon>
        <taxon>Bacillales</taxon>
        <taxon>Paenibacillaceae</taxon>
        <taxon>Paenibacillus</taxon>
    </lineage>
</organism>
<dbReference type="GO" id="GO:0016020">
    <property type="term" value="C:membrane"/>
    <property type="evidence" value="ECO:0007669"/>
    <property type="project" value="InterPro"/>
</dbReference>
<dbReference type="Gene3D" id="3.30.565.10">
    <property type="entry name" value="Histidine kinase-like ATPase, C-terminal domain"/>
    <property type="match status" value="1"/>
</dbReference>
<feature type="transmembrane region" description="Helical" evidence="8">
    <location>
        <begin position="208"/>
        <end position="233"/>
    </location>
</feature>
<dbReference type="InterPro" id="IPR036034">
    <property type="entry name" value="PDZ_sf"/>
</dbReference>
<dbReference type="Proteomes" id="UP000564806">
    <property type="component" value="Unassembled WGS sequence"/>
</dbReference>
<feature type="transmembrane region" description="Helical" evidence="8">
    <location>
        <begin position="301"/>
        <end position="325"/>
    </location>
</feature>
<evidence type="ECO:0000256" key="4">
    <source>
        <dbReference type="ARBA" id="ARBA00022741"/>
    </source>
</evidence>
<dbReference type="GO" id="GO:0005524">
    <property type="term" value="F:ATP binding"/>
    <property type="evidence" value="ECO:0007669"/>
    <property type="project" value="UniProtKB-KW"/>
</dbReference>
<feature type="transmembrane region" description="Helical" evidence="8">
    <location>
        <begin position="245"/>
        <end position="263"/>
    </location>
</feature>
<evidence type="ECO:0000256" key="2">
    <source>
        <dbReference type="ARBA" id="ARBA00012438"/>
    </source>
</evidence>
<keyword evidence="5" id="KW-0418">Kinase</keyword>
<comment type="catalytic activity">
    <reaction evidence="1">
        <text>ATP + protein L-histidine = ADP + protein N-phospho-L-histidine.</text>
        <dbReference type="EC" id="2.7.13.3"/>
    </reaction>
</comment>
<evidence type="ECO:0000256" key="1">
    <source>
        <dbReference type="ARBA" id="ARBA00000085"/>
    </source>
</evidence>
<keyword evidence="8" id="KW-0472">Membrane</keyword>
<dbReference type="Gene3D" id="2.30.42.10">
    <property type="match status" value="1"/>
</dbReference>